<proteinExistence type="predicted"/>
<dbReference type="EMBL" id="SOYY01000005">
    <property type="protein sequence ID" value="KAA0720831.1"/>
    <property type="molecule type" value="Genomic_DNA"/>
</dbReference>
<comment type="caution">
    <text evidence="1">The sequence shown here is derived from an EMBL/GenBank/DDBJ whole genome shotgun (WGS) entry which is preliminary data.</text>
</comment>
<name>A0A5A9PI18_9TELE</name>
<organism evidence="1 2">
    <name type="scientific">Triplophysa tibetana</name>
    <dbReference type="NCBI Taxonomy" id="1572043"/>
    <lineage>
        <taxon>Eukaryota</taxon>
        <taxon>Metazoa</taxon>
        <taxon>Chordata</taxon>
        <taxon>Craniata</taxon>
        <taxon>Vertebrata</taxon>
        <taxon>Euteleostomi</taxon>
        <taxon>Actinopterygii</taxon>
        <taxon>Neopterygii</taxon>
        <taxon>Teleostei</taxon>
        <taxon>Ostariophysi</taxon>
        <taxon>Cypriniformes</taxon>
        <taxon>Nemacheilidae</taxon>
        <taxon>Triplophysa</taxon>
    </lineage>
</organism>
<accession>A0A5A9PI18</accession>
<sequence length="73" mass="8325">MNKTNKQSSSNDRRAFVQFSKSVCKYKTSIKWKFGSNGTFKRTKPYVDITAVQKADSVKMKDDFKELVGGHSN</sequence>
<gene>
    <name evidence="1" type="ORF">E1301_Tti019344</name>
</gene>
<protein>
    <submittedName>
        <fullName evidence="1">Uncharacterized protein</fullName>
    </submittedName>
</protein>
<evidence type="ECO:0000313" key="2">
    <source>
        <dbReference type="Proteomes" id="UP000324632"/>
    </source>
</evidence>
<keyword evidence="2" id="KW-1185">Reference proteome</keyword>
<dbReference type="Proteomes" id="UP000324632">
    <property type="component" value="Chromosome 5"/>
</dbReference>
<reference evidence="1 2" key="1">
    <citation type="journal article" date="2019" name="Mol. Ecol. Resour.">
        <title>Chromosome-level genome assembly of Triplophysa tibetana, a fish adapted to the harsh high-altitude environment of the Tibetan Plateau.</title>
        <authorList>
            <person name="Yang X."/>
            <person name="Liu H."/>
            <person name="Ma Z."/>
            <person name="Zou Y."/>
            <person name="Zou M."/>
            <person name="Mao Y."/>
            <person name="Li X."/>
            <person name="Wang H."/>
            <person name="Chen T."/>
            <person name="Wang W."/>
            <person name="Yang R."/>
        </authorList>
    </citation>
    <scope>NUCLEOTIDE SEQUENCE [LARGE SCALE GENOMIC DNA]</scope>
    <source>
        <strain evidence="1">TTIB1903HZAU</strain>
        <tissue evidence="1">Muscle</tissue>
    </source>
</reference>
<dbReference type="AlphaFoldDB" id="A0A5A9PI18"/>
<evidence type="ECO:0000313" key="1">
    <source>
        <dbReference type="EMBL" id="KAA0720831.1"/>
    </source>
</evidence>